<dbReference type="Gene3D" id="3.40.50.1000">
    <property type="entry name" value="HAD superfamily/HAD-like"/>
    <property type="match status" value="1"/>
</dbReference>
<evidence type="ECO:0000256" key="2">
    <source>
        <dbReference type="SAM" id="Coils"/>
    </source>
</evidence>
<dbReference type="InterPro" id="IPR036412">
    <property type="entry name" value="HAD-like_sf"/>
</dbReference>
<dbReference type="PANTHER" id="PTHR18901">
    <property type="entry name" value="2-DEOXYGLUCOSE-6-PHOSPHATE PHOSPHATASE 2"/>
    <property type="match status" value="1"/>
</dbReference>
<dbReference type="SFLD" id="SFLDS00003">
    <property type="entry name" value="Haloacid_Dehalogenase"/>
    <property type="match status" value="1"/>
</dbReference>
<dbReference type="Proteomes" id="UP000887561">
    <property type="component" value="Unplaced"/>
</dbReference>
<dbReference type="SUPFAM" id="SSF56784">
    <property type="entry name" value="HAD-like"/>
    <property type="match status" value="1"/>
</dbReference>
<dbReference type="PANTHER" id="PTHR18901:SF38">
    <property type="entry name" value="PSEUDOURIDINE-5'-PHOSPHATASE"/>
    <property type="match status" value="1"/>
</dbReference>
<keyword evidence="2" id="KW-0175">Coiled coil</keyword>
<dbReference type="SFLD" id="SFLDG01129">
    <property type="entry name" value="C1.5:_HAD__Beta-PGM__Phosphata"/>
    <property type="match status" value="1"/>
</dbReference>
<keyword evidence="3" id="KW-1185">Reference proteome</keyword>
<dbReference type="InterPro" id="IPR005024">
    <property type="entry name" value="Snf7_fam"/>
</dbReference>
<reference evidence="4" key="1">
    <citation type="submission" date="2022-11" db="UniProtKB">
        <authorList>
            <consortium name="WormBaseParasite"/>
        </authorList>
    </citation>
    <scope>IDENTIFICATION</scope>
</reference>
<dbReference type="InterPro" id="IPR023214">
    <property type="entry name" value="HAD_sf"/>
</dbReference>
<sequence>MGSIFSSDKKRRAALVSEQDKAILTAKMSRDRLKQVCKKCEANIERDKERAKIHLKEGRKSQALLLLKRKRYEETTVNTVLGYLDKITQMINSLEMAQLNIEVTERLREGNEALKKINESISIEEVERIIEESKEAEAFQEELASLLRNKLSEEDEQAVEEEYEQLIASQLPKRFFSLKPVQSIIFDLDGVIIDSETVYYRINENTLTHFGINYSLELKRGQMGRKLSEGVDYLLEATKLVERGVKPEKFYKEELESTKGAGWPLLYGAQKLITHLHQNKIQIALCTGSSSKEFPKKIGKAKELIEKMSPIVLAGDDPEVNEGKPAPDPYLVTIRRMPLHQQNKNNNILVLEDSLNGVYSALSAGCRVCWIPQKQFYIPGELEELETIIRREDDENLFEGRINSLNEFVPEKYGLPKC</sequence>
<dbReference type="AlphaFoldDB" id="A0A915M4Z6"/>
<dbReference type="GO" id="GO:0016791">
    <property type="term" value="F:phosphatase activity"/>
    <property type="evidence" value="ECO:0007669"/>
    <property type="project" value="TreeGrafter"/>
</dbReference>
<dbReference type="GO" id="GO:0007034">
    <property type="term" value="P:vacuolar transport"/>
    <property type="evidence" value="ECO:0007669"/>
    <property type="project" value="InterPro"/>
</dbReference>
<organism evidence="3 4">
    <name type="scientific">Meloidogyne javanica</name>
    <name type="common">Root-knot nematode worm</name>
    <dbReference type="NCBI Taxonomy" id="6303"/>
    <lineage>
        <taxon>Eukaryota</taxon>
        <taxon>Metazoa</taxon>
        <taxon>Ecdysozoa</taxon>
        <taxon>Nematoda</taxon>
        <taxon>Chromadorea</taxon>
        <taxon>Rhabditida</taxon>
        <taxon>Tylenchina</taxon>
        <taxon>Tylenchomorpha</taxon>
        <taxon>Tylenchoidea</taxon>
        <taxon>Meloidogynidae</taxon>
        <taxon>Meloidogyninae</taxon>
        <taxon>Meloidogyne</taxon>
        <taxon>Meloidogyne incognita group</taxon>
    </lineage>
</organism>
<evidence type="ECO:0000313" key="4">
    <source>
        <dbReference type="WBParaSite" id="scaffold2751_cov176.g5357"/>
    </source>
</evidence>
<evidence type="ECO:0000313" key="3">
    <source>
        <dbReference type="Proteomes" id="UP000887561"/>
    </source>
</evidence>
<dbReference type="InterPro" id="IPR023198">
    <property type="entry name" value="PGP-like_dom2"/>
</dbReference>
<feature type="coiled-coil region" evidence="2">
    <location>
        <begin position="123"/>
        <end position="156"/>
    </location>
</feature>
<dbReference type="Gene3D" id="1.10.150.240">
    <property type="entry name" value="Putative phosphatase, domain 2"/>
    <property type="match status" value="1"/>
</dbReference>
<comment type="similarity">
    <text evidence="1">Belongs to the SNF7 family.</text>
</comment>
<dbReference type="InterPro" id="IPR041492">
    <property type="entry name" value="HAD_2"/>
</dbReference>
<dbReference type="WBParaSite" id="scaffold2751_cov176.g5357">
    <property type="protein sequence ID" value="scaffold2751_cov176.g5357"/>
    <property type="gene ID" value="scaffold2751_cov176.g5357"/>
</dbReference>
<evidence type="ECO:0000256" key="1">
    <source>
        <dbReference type="ARBA" id="ARBA00006190"/>
    </source>
</evidence>
<accession>A0A915M4Z6</accession>
<proteinExistence type="inferred from homology"/>
<dbReference type="Pfam" id="PF03357">
    <property type="entry name" value="Snf7"/>
    <property type="match status" value="1"/>
</dbReference>
<dbReference type="Pfam" id="PF13419">
    <property type="entry name" value="HAD_2"/>
    <property type="match status" value="1"/>
</dbReference>
<name>A0A915M4Z6_MELJA</name>
<protein>
    <submittedName>
        <fullName evidence="4">Uncharacterized protein</fullName>
    </submittedName>
</protein>